<dbReference type="EMBL" id="WHVB01000001">
    <property type="protein sequence ID" value="KAF8486768.1"/>
    <property type="molecule type" value="Genomic_DNA"/>
</dbReference>
<evidence type="ECO:0000256" key="1">
    <source>
        <dbReference type="SAM" id="MobiDB-lite"/>
    </source>
</evidence>
<dbReference type="AlphaFoldDB" id="A0A9P5N4W3"/>
<keyword evidence="2" id="KW-1133">Transmembrane helix</keyword>
<evidence type="ECO:0000313" key="4">
    <source>
        <dbReference type="Proteomes" id="UP000759537"/>
    </source>
</evidence>
<feature type="transmembrane region" description="Helical" evidence="2">
    <location>
        <begin position="126"/>
        <end position="144"/>
    </location>
</feature>
<feature type="region of interest" description="Disordered" evidence="1">
    <location>
        <begin position="1"/>
        <end position="21"/>
    </location>
</feature>
<sequence length="195" mass="21410">MPPTSTMTDGIATSSSLSEAEPDRVMHHTSRIKAALFLSRGCTIFLQIALILIALLFLFGFVFVALLPLPRRAHPRHRCRHALTLAPALLVLSLRPHRRRPPLLPSPSCRRCVVFIFAVARRCRRAVALVVVPAVLLVLEIVLTPSTPVLALVRSSLPLVNVRLTVALAPDFIPALASDAMLVVAARFSRVPQDW</sequence>
<keyword evidence="2" id="KW-0812">Transmembrane</keyword>
<keyword evidence="2" id="KW-0472">Membrane</keyword>
<accession>A0A9P5N4W3</accession>
<keyword evidence="4" id="KW-1185">Reference proteome</keyword>
<evidence type="ECO:0000256" key="2">
    <source>
        <dbReference type="SAM" id="Phobius"/>
    </source>
</evidence>
<evidence type="ECO:0000313" key="3">
    <source>
        <dbReference type="EMBL" id="KAF8486768.1"/>
    </source>
</evidence>
<dbReference type="Proteomes" id="UP000759537">
    <property type="component" value="Unassembled WGS sequence"/>
</dbReference>
<feature type="transmembrane region" description="Helical" evidence="2">
    <location>
        <begin position="164"/>
        <end position="186"/>
    </location>
</feature>
<name>A0A9P5N4W3_9AGAM</name>
<proteinExistence type="predicted"/>
<reference evidence="3" key="2">
    <citation type="journal article" date="2020" name="Nat. Commun.">
        <title>Large-scale genome sequencing of mycorrhizal fungi provides insights into the early evolution of symbiotic traits.</title>
        <authorList>
            <person name="Miyauchi S."/>
            <person name="Kiss E."/>
            <person name="Kuo A."/>
            <person name="Drula E."/>
            <person name="Kohler A."/>
            <person name="Sanchez-Garcia M."/>
            <person name="Morin E."/>
            <person name="Andreopoulos B."/>
            <person name="Barry K.W."/>
            <person name="Bonito G."/>
            <person name="Buee M."/>
            <person name="Carver A."/>
            <person name="Chen C."/>
            <person name="Cichocki N."/>
            <person name="Clum A."/>
            <person name="Culley D."/>
            <person name="Crous P.W."/>
            <person name="Fauchery L."/>
            <person name="Girlanda M."/>
            <person name="Hayes R.D."/>
            <person name="Keri Z."/>
            <person name="LaButti K."/>
            <person name="Lipzen A."/>
            <person name="Lombard V."/>
            <person name="Magnuson J."/>
            <person name="Maillard F."/>
            <person name="Murat C."/>
            <person name="Nolan M."/>
            <person name="Ohm R.A."/>
            <person name="Pangilinan J."/>
            <person name="Pereira M.F."/>
            <person name="Perotto S."/>
            <person name="Peter M."/>
            <person name="Pfister S."/>
            <person name="Riley R."/>
            <person name="Sitrit Y."/>
            <person name="Stielow J.B."/>
            <person name="Szollosi G."/>
            <person name="Zifcakova L."/>
            <person name="Stursova M."/>
            <person name="Spatafora J.W."/>
            <person name="Tedersoo L."/>
            <person name="Vaario L.M."/>
            <person name="Yamada A."/>
            <person name="Yan M."/>
            <person name="Wang P."/>
            <person name="Xu J."/>
            <person name="Bruns T."/>
            <person name="Baldrian P."/>
            <person name="Vilgalys R."/>
            <person name="Dunand C."/>
            <person name="Henrissat B."/>
            <person name="Grigoriev I.V."/>
            <person name="Hibbett D."/>
            <person name="Nagy L.G."/>
            <person name="Martin F.M."/>
        </authorList>
    </citation>
    <scope>NUCLEOTIDE SEQUENCE</scope>
    <source>
        <strain evidence="3">Prilba</strain>
    </source>
</reference>
<protein>
    <submittedName>
        <fullName evidence="3">Uncharacterized protein</fullName>
    </submittedName>
</protein>
<feature type="transmembrane region" description="Helical" evidence="2">
    <location>
        <begin position="44"/>
        <end position="69"/>
    </location>
</feature>
<feature type="compositionally biased region" description="Polar residues" evidence="1">
    <location>
        <begin position="1"/>
        <end position="18"/>
    </location>
</feature>
<gene>
    <name evidence="3" type="ORF">DFH94DRAFT_796499</name>
</gene>
<comment type="caution">
    <text evidence="3">The sequence shown here is derived from an EMBL/GenBank/DDBJ whole genome shotgun (WGS) entry which is preliminary data.</text>
</comment>
<reference evidence="3" key="1">
    <citation type="submission" date="2019-10" db="EMBL/GenBank/DDBJ databases">
        <authorList>
            <consortium name="DOE Joint Genome Institute"/>
            <person name="Kuo A."/>
            <person name="Miyauchi S."/>
            <person name="Kiss E."/>
            <person name="Drula E."/>
            <person name="Kohler A."/>
            <person name="Sanchez-Garcia M."/>
            <person name="Andreopoulos B."/>
            <person name="Barry K.W."/>
            <person name="Bonito G."/>
            <person name="Buee M."/>
            <person name="Carver A."/>
            <person name="Chen C."/>
            <person name="Cichocki N."/>
            <person name="Clum A."/>
            <person name="Culley D."/>
            <person name="Crous P.W."/>
            <person name="Fauchery L."/>
            <person name="Girlanda M."/>
            <person name="Hayes R."/>
            <person name="Keri Z."/>
            <person name="LaButti K."/>
            <person name="Lipzen A."/>
            <person name="Lombard V."/>
            <person name="Magnuson J."/>
            <person name="Maillard F."/>
            <person name="Morin E."/>
            <person name="Murat C."/>
            <person name="Nolan M."/>
            <person name="Ohm R."/>
            <person name="Pangilinan J."/>
            <person name="Pereira M."/>
            <person name="Perotto S."/>
            <person name="Peter M."/>
            <person name="Riley R."/>
            <person name="Sitrit Y."/>
            <person name="Stielow B."/>
            <person name="Szollosi G."/>
            <person name="Zifcakova L."/>
            <person name="Stursova M."/>
            <person name="Spatafora J.W."/>
            <person name="Tedersoo L."/>
            <person name="Vaario L.-M."/>
            <person name="Yamada A."/>
            <person name="Yan M."/>
            <person name="Wang P."/>
            <person name="Xu J."/>
            <person name="Bruns T."/>
            <person name="Baldrian P."/>
            <person name="Vilgalys R."/>
            <person name="Henrissat B."/>
            <person name="Grigoriev I.V."/>
            <person name="Hibbett D."/>
            <person name="Nagy L.G."/>
            <person name="Martin F.M."/>
        </authorList>
    </citation>
    <scope>NUCLEOTIDE SEQUENCE</scope>
    <source>
        <strain evidence="3">Prilba</strain>
    </source>
</reference>
<organism evidence="3 4">
    <name type="scientific">Russula ochroleuca</name>
    <dbReference type="NCBI Taxonomy" id="152965"/>
    <lineage>
        <taxon>Eukaryota</taxon>
        <taxon>Fungi</taxon>
        <taxon>Dikarya</taxon>
        <taxon>Basidiomycota</taxon>
        <taxon>Agaricomycotina</taxon>
        <taxon>Agaricomycetes</taxon>
        <taxon>Russulales</taxon>
        <taxon>Russulaceae</taxon>
        <taxon>Russula</taxon>
    </lineage>
</organism>